<evidence type="ECO:0000256" key="1">
    <source>
        <dbReference type="SAM" id="Phobius"/>
    </source>
</evidence>
<name>A0A6I4THY2_9SPHN</name>
<feature type="transmembrane region" description="Helical" evidence="1">
    <location>
        <begin position="6"/>
        <end position="21"/>
    </location>
</feature>
<organism evidence="2 3">
    <name type="scientific">Qipengyuania aquimaris</name>
    <dbReference type="NCBI Taxonomy" id="255984"/>
    <lineage>
        <taxon>Bacteria</taxon>
        <taxon>Pseudomonadati</taxon>
        <taxon>Pseudomonadota</taxon>
        <taxon>Alphaproteobacteria</taxon>
        <taxon>Sphingomonadales</taxon>
        <taxon>Erythrobacteraceae</taxon>
        <taxon>Qipengyuania</taxon>
    </lineage>
</organism>
<dbReference type="EMBL" id="WTYI01000001">
    <property type="protein sequence ID" value="MXO95535.1"/>
    <property type="molecule type" value="Genomic_DNA"/>
</dbReference>
<reference evidence="2 3" key="1">
    <citation type="submission" date="2019-12" db="EMBL/GenBank/DDBJ databases">
        <title>Genomic-based taxomic classification of the family Erythrobacteraceae.</title>
        <authorList>
            <person name="Xu L."/>
        </authorList>
    </citation>
    <scope>NUCLEOTIDE SEQUENCE [LARGE SCALE GENOMIC DNA]</scope>
    <source>
        <strain evidence="2 3">JCM 12189</strain>
    </source>
</reference>
<evidence type="ECO:0000313" key="2">
    <source>
        <dbReference type="EMBL" id="MXO95535.1"/>
    </source>
</evidence>
<comment type="caution">
    <text evidence="2">The sequence shown here is derived from an EMBL/GenBank/DDBJ whole genome shotgun (WGS) entry which is preliminary data.</text>
</comment>
<keyword evidence="1" id="KW-0472">Membrane</keyword>
<evidence type="ECO:0000313" key="3">
    <source>
        <dbReference type="Proteomes" id="UP000432727"/>
    </source>
</evidence>
<dbReference type="Proteomes" id="UP000432727">
    <property type="component" value="Unassembled WGS sequence"/>
</dbReference>
<dbReference type="RefSeq" id="WP_160594794.1">
    <property type="nucleotide sequence ID" value="NZ_WTYI01000001.1"/>
</dbReference>
<feature type="transmembrane region" description="Helical" evidence="1">
    <location>
        <begin position="28"/>
        <end position="45"/>
    </location>
</feature>
<proteinExistence type="predicted"/>
<protein>
    <submittedName>
        <fullName evidence="2">Uncharacterized protein</fullName>
    </submittedName>
</protein>
<keyword evidence="1" id="KW-1133">Transmembrane helix</keyword>
<keyword evidence="3" id="KW-1185">Reference proteome</keyword>
<sequence length="109" mass="11694">MMLYLFVFGPAVVTYLCLVALPQGRTALIGVGIAGFLFALTLLATDWHDEAYLGPLLALVGGAIMFACLVQLARALLNLDRKRWSYPVAALLVLVGVMLPLASLFKASL</sequence>
<keyword evidence="1" id="KW-0812">Transmembrane</keyword>
<feature type="transmembrane region" description="Helical" evidence="1">
    <location>
        <begin position="84"/>
        <end position="105"/>
    </location>
</feature>
<feature type="transmembrane region" description="Helical" evidence="1">
    <location>
        <begin position="51"/>
        <end position="72"/>
    </location>
</feature>
<gene>
    <name evidence="2" type="ORF">GRI34_03770</name>
</gene>
<accession>A0A6I4THY2</accession>
<dbReference type="AlphaFoldDB" id="A0A6I4THY2"/>